<sequence length="92" mass="10593">MAFLYPINSLNIILLLLGLLCHLKSLHIGSGDFLFLSLFSFNHSLNVLLWPIQIASFLGLVYFGIQKKKELPFIPFLTIAYLIFQLFQSYLQ</sequence>
<dbReference type="STRING" id="764291.STRUR_0570"/>
<reference evidence="2 3" key="1">
    <citation type="journal article" date="2014" name="Int. J. Syst. Evol. Microbiol.">
        <title>Phylogenomics and the dynamic genome evolution of the genus Streptococcus.</title>
        <authorList>
            <consortium name="The Broad Institute Genome Sequencing Platform"/>
            <person name="Richards V.P."/>
            <person name="Palmer S.R."/>
            <person name="Pavinski Bitar P.D."/>
            <person name="Qin X."/>
            <person name="Weinstock G.M."/>
            <person name="Highlander S.K."/>
            <person name="Town C.D."/>
            <person name="Burne R.A."/>
            <person name="Stanhope M.J."/>
        </authorList>
    </citation>
    <scope>NUCLEOTIDE SEQUENCE [LARGE SCALE GENOMIC DNA]</scope>
    <source>
        <strain evidence="2 3">2285-97</strain>
    </source>
</reference>
<dbReference type="AlphaFoldDB" id="G5KD51"/>
<dbReference type="EMBL" id="AEUZ02000001">
    <property type="protein sequence ID" value="EHJ56715.1"/>
    <property type="molecule type" value="Genomic_DNA"/>
</dbReference>
<keyword evidence="1" id="KW-1133">Transmembrane helix</keyword>
<comment type="caution">
    <text evidence="2">The sequence shown here is derived from an EMBL/GenBank/DDBJ whole genome shotgun (WGS) entry which is preliminary data.</text>
</comment>
<gene>
    <name evidence="2" type="ORF">STRUR_0570</name>
</gene>
<keyword evidence="1" id="KW-0472">Membrane</keyword>
<accession>G5KD51</accession>
<evidence type="ECO:0000313" key="3">
    <source>
        <dbReference type="Proteomes" id="UP000005388"/>
    </source>
</evidence>
<keyword evidence="3" id="KW-1185">Reference proteome</keyword>
<dbReference type="Proteomes" id="UP000005388">
    <property type="component" value="Unassembled WGS sequence"/>
</dbReference>
<evidence type="ECO:0000313" key="2">
    <source>
        <dbReference type="EMBL" id="EHJ56715.1"/>
    </source>
</evidence>
<feature type="transmembrane region" description="Helical" evidence="1">
    <location>
        <begin position="47"/>
        <end position="65"/>
    </location>
</feature>
<organism evidence="2 3">
    <name type="scientific">Streptococcus urinalis 2285-97</name>
    <dbReference type="NCBI Taxonomy" id="764291"/>
    <lineage>
        <taxon>Bacteria</taxon>
        <taxon>Bacillati</taxon>
        <taxon>Bacillota</taxon>
        <taxon>Bacilli</taxon>
        <taxon>Lactobacillales</taxon>
        <taxon>Streptococcaceae</taxon>
        <taxon>Streptococcus</taxon>
    </lineage>
</organism>
<keyword evidence="1" id="KW-0812">Transmembrane</keyword>
<evidence type="ECO:0000256" key="1">
    <source>
        <dbReference type="SAM" id="Phobius"/>
    </source>
</evidence>
<feature type="transmembrane region" description="Helical" evidence="1">
    <location>
        <begin position="72"/>
        <end position="91"/>
    </location>
</feature>
<name>G5KD51_9STRE</name>
<protein>
    <submittedName>
        <fullName evidence="2">Peptidase, A24A (Type 4 prepilin peptidase 1) family protein</fullName>
    </submittedName>
</protein>
<proteinExistence type="predicted"/>